<dbReference type="EMBL" id="JBIMSN010000050">
    <property type="protein sequence ID" value="MFH5229194.1"/>
    <property type="molecule type" value="Genomic_DNA"/>
</dbReference>
<evidence type="ECO:0000313" key="1">
    <source>
        <dbReference type="EMBL" id="MFH5229194.1"/>
    </source>
</evidence>
<sequence>MTNLESGYYRLTELGRVPIATKGMLLRPMMIGFFALSAVYVGGCSDVEEAVNKGGDTPCSDYLEDDADDRRVTVTKFLKEDGNGNEPAGTAVDAAIIAIDLLCSAQQNADTPIKDADLAGILTPK</sequence>
<reference evidence="3 4" key="1">
    <citation type="submission" date="2024-10" db="EMBL/GenBank/DDBJ databases">
        <authorList>
            <person name="Riesco R."/>
        </authorList>
    </citation>
    <scope>NUCLEOTIDE SEQUENCE [LARGE SCALE GENOMIC DNA]</scope>
    <source>
        <strain evidence="2 3">NCIMB 15448</strain>
        <strain evidence="1 4">NCIMB 15450</strain>
    </source>
</reference>
<evidence type="ECO:0000313" key="3">
    <source>
        <dbReference type="Proteomes" id="UP001609176"/>
    </source>
</evidence>
<dbReference type="RefSeq" id="WP_395124907.1">
    <property type="nucleotide sequence ID" value="NZ_JBIMSN010000050.1"/>
</dbReference>
<dbReference type="Proteomes" id="UP001609176">
    <property type="component" value="Unassembled WGS sequence"/>
</dbReference>
<evidence type="ECO:0000313" key="2">
    <source>
        <dbReference type="EMBL" id="MFH5243217.1"/>
    </source>
</evidence>
<organism evidence="2 3">
    <name type="scientific">Antrihabitans spumae</name>
    <dbReference type="NCBI Taxonomy" id="3373370"/>
    <lineage>
        <taxon>Bacteria</taxon>
        <taxon>Bacillati</taxon>
        <taxon>Actinomycetota</taxon>
        <taxon>Actinomycetes</taxon>
        <taxon>Mycobacteriales</taxon>
        <taxon>Nocardiaceae</taxon>
        <taxon>Antrihabitans</taxon>
    </lineage>
</organism>
<gene>
    <name evidence="2" type="ORF">ACHIPV_15240</name>
    <name evidence="1" type="ORF">ACHIRB_11505</name>
</gene>
<dbReference type="Proteomes" id="UP001609219">
    <property type="component" value="Unassembled WGS sequence"/>
</dbReference>
<evidence type="ECO:0000313" key="4">
    <source>
        <dbReference type="Proteomes" id="UP001609219"/>
    </source>
</evidence>
<proteinExistence type="predicted"/>
<protein>
    <submittedName>
        <fullName evidence="2">Uncharacterized protein</fullName>
    </submittedName>
</protein>
<accession>A0ABW7KN74</accession>
<name>A0ABW7KN74_9NOCA</name>
<dbReference type="EMBL" id="JBIMSP010000022">
    <property type="protein sequence ID" value="MFH5243217.1"/>
    <property type="molecule type" value="Genomic_DNA"/>
</dbReference>
<comment type="caution">
    <text evidence="2">The sequence shown here is derived from an EMBL/GenBank/DDBJ whole genome shotgun (WGS) entry which is preliminary data.</text>
</comment>
<keyword evidence="4" id="KW-1185">Reference proteome</keyword>